<gene>
    <name evidence="2" type="ORF">SCP_0308170</name>
</gene>
<reference evidence="2 3" key="1">
    <citation type="journal article" date="2018" name="Sci. Rep.">
        <title>Genome sequence of the cauliflower mushroom Sparassis crispa (Hanabiratake) and its association with beneficial usage.</title>
        <authorList>
            <person name="Kiyama R."/>
            <person name="Furutani Y."/>
            <person name="Kawaguchi K."/>
            <person name="Nakanishi T."/>
        </authorList>
    </citation>
    <scope>NUCLEOTIDE SEQUENCE [LARGE SCALE GENOMIC DNA]</scope>
</reference>
<dbReference type="Proteomes" id="UP000287166">
    <property type="component" value="Unassembled WGS sequence"/>
</dbReference>
<accession>A0A401GG01</accession>
<proteinExistence type="predicted"/>
<comment type="caution">
    <text evidence="2">The sequence shown here is derived from an EMBL/GenBank/DDBJ whole genome shotgun (WGS) entry which is preliminary data.</text>
</comment>
<feature type="compositionally biased region" description="Acidic residues" evidence="1">
    <location>
        <begin position="220"/>
        <end position="231"/>
    </location>
</feature>
<feature type="region of interest" description="Disordered" evidence="1">
    <location>
        <begin position="148"/>
        <end position="355"/>
    </location>
</feature>
<dbReference type="STRING" id="139825.A0A401GG01"/>
<feature type="region of interest" description="Disordered" evidence="1">
    <location>
        <begin position="1"/>
        <end position="25"/>
    </location>
</feature>
<dbReference type="AlphaFoldDB" id="A0A401GG01"/>
<organism evidence="2 3">
    <name type="scientific">Sparassis crispa</name>
    <dbReference type="NCBI Taxonomy" id="139825"/>
    <lineage>
        <taxon>Eukaryota</taxon>
        <taxon>Fungi</taxon>
        <taxon>Dikarya</taxon>
        <taxon>Basidiomycota</taxon>
        <taxon>Agaricomycotina</taxon>
        <taxon>Agaricomycetes</taxon>
        <taxon>Polyporales</taxon>
        <taxon>Sparassidaceae</taxon>
        <taxon>Sparassis</taxon>
    </lineage>
</organism>
<protein>
    <submittedName>
        <fullName evidence="2">Uncharacterized protein</fullName>
    </submittedName>
</protein>
<feature type="compositionally biased region" description="Basic and acidic residues" evidence="1">
    <location>
        <begin position="184"/>
        <end position="193"/>
    </location>
</feature>
<keyword evidence="3" id="KW-1185">Reference proteome</keyword>
<dbReference type="OrthoDB" id="3265210at2759"/>
<feature type="compositionally biased region" description="Polar residues" evidence="1">
    <location>
        <begin position="298"/>
        <end position="312"/>
    </location>
</feature>
<dbReference type="InParanoid" id="A0A401GG01"/>
<name>A0A401GG01_9APHY</name>
<feature type="region of interest" description="Disordered" evidence="1">
    <location>
        <begin position="403"/>
        <end position="428"/>
    </location>
</feature>
<evidence type="ECO:0000313" key="3">
    <source>
        <dbReference type="Proteomes" id="UP000287166"/>
    </source>
</evidence>
<sequence>MSSDAGPSQQPPPRPLFGTIPGLLDPSQPDRLLRVPDATLSFASFHPLAASRADNISNRRKPFSYDELSPPKRIVIETIPGPNGGNLWRFVPRARLEHGVESEGSWPRTIEICGGLFVCSQDQWDIYKLDPEYDCFVRASPHITAVSRKKGKERVDSRDVPHMWTGATYNTPLRTKRRLPSPTSDERPSEEVRKRFRSAVNISDADTVKGGSAPHHMSPSDEEDEVEEIIADDPRLSRHSRHPPYYSGKPPNKTRSTGSGRGFRQAEENRRRKRDMFATNISTSMGTSTEDAEMIDLTTGSDESSQPGSSIPPNAAKRKVPPVFDPNSESGSASHPIDITTEPSGPSYKRARTESPMSIRRAMQEKLRGRERQRMSQYRDRANGWNRKWHETFMNDIFSGIPEESSIPFQEDGGSAKPDDHTQQTDENGEDAMHRALIEESQRKMAELQRDKPLWEEAAKKRKEQEIAEERARQAKREQERRTAAAEAEARARQRQAEARAEAERLAQEERARVEREQIRRQWRQQQARWSQGSWTTQRALERYKLLCETFDTTKFTSSDPITFDIVPWPVLHSPSILTVEDVDWTAVESFFHTVKPHMRSQDYKMFVEKSHKRFHPDRWRARGLLKSVEDDELRGCLEVAANTVAQALTPLWREVRGG</sequence>
<feature type="compositionally biased region" description="Polar residues" evidence="1">
    <location>
        <begin position="279"/>
        <end position="289"/>
    </location>
</feature>
<dbReference type="RefSeq" id="XP_027612005.1">
    <property type="nucleotide sequence ID" value="XM_027756204.1"/>
</dbReference>
<evidence type="ECO:0000256" key="1">
    <source>
        <dbReference type="SAM" id="MobiDB-lite"/>
    </source>
</evidence>
<evidence type="ECO:0000313" key="2">
    <source>
        <dbReference type="EMBL" id="GBE81092.1"/>
    </source>
</evidence>
<dbReference type="GeneID" id="38778009"/>
<feature type="region of interest" description="Disordered" evidence="1">
    <location>
        <begin position="459"/>
        <end position="504"/>
    </location>
</feature>
<dbReference type="EMBL" id="BFAD01000003">
    <property type="protein sequence ID" value="GBE81092.1"/>
    <property type="molecule type" value="Genomic_DNA"/>
</dbReference>